<comment type="subunit">
    <text evidence="6">Forms polymers.</text>
</comment>
<dbReference type="EMBL" id="LBVV01000007">
    <property type="protein sequence ID" value="KKQ94762.1"/>
    <property type="molecule type" value="Genomic_DNA"/>
</dbReference>
<sequence length="333" mass="35489">MIIKRIGIDLGTANVLVYVPKKGIVINEPSVVAISDDQKILAVGEEAKLMVGKTPDSIKAYRPLRDGVIADYMVTEAMIRYFINKVSGNIRLFRPEIMVSVPAGATSTEKRAVIDATKQAGAKEAFIIPEPVAAAIGAGIPIDSAAGNMVIDIGGGTTEVAVISLGGIVASNSVRVGGNRIDQSISDFIRKKYGLAIGDRTAEQIKIEIGSAIHEKKNKEMEIRGRDMIAGLPKTVVISSHEITEAMRDELDKIILAVRSVLEQTPPELASDVIDRGMVMTGGCSLLKNIDRLITTTTGIPCIVADDALLCVAKGIGIALDNLNDYKRSILSK</sequence>
<dbReference type="GO" id="GO:0000902">
    <property type="term" value="P:cell morphogenesis"/>
    <property type="evidence" value="ECO:0007669"/>
    <property type="project" value="InterPro"/>
</dbReference>
<feature type="binding site" evidence="6">
    <location>
        <begin position="155"/>
        <end position="157"/>
    </location>
    <ligand>
        <name>ATP</name>
        <dbReference type="ChEBI" id="CHEBI:30616"/>
    </ligand>
</feature>
<dbReference type="Proteomes" id="UP000034207">
    <property type="component" value="Unassembled WGS sequence"/>
</dbReference>
<keyword evidence="1 6" id="KW-0963">Cytoplasm</keyword>
<dbReference type="AlphaFoldDB" id="A0A0G0LUQ7"/>
<dbReference type="SUPFAM" id="SSF53067">
    <property type="entry name" value="Actin-like ATPase domain"/>
    <property type="match status" value="2"/>
</dbReference>
<dbReference type="STRING" id="1618345.UT18_C0007G0018"/>
<dbReference type="PATRIC" id="fig|1618345.3.peg.379"/>
<dbReference type="PANTHER" id="PTHR42749:SF1">
    <property type="entry name" value="CELL SHAPE-DETERMINING PROTEIN MREB"/>
    <property type="match status" value="1"/>
</dbReference>
<dbReference type="NCBIfam" id="TIGR00904">
    <property type="entry name" value="mreB"/>
    <property type="match status" value="1"/>
</dbReference>
<dbReference type="Pfam" id="PF06723">
    <property type="entry name" value="MreB_Mbl"/>
    <property type="match status" value="1"/>
</dbReference>
<protein>
    <recommendedName>
        <fullName evidence="6">Cell shape-determining protein MreB</fullName>
    </recommendedName>
</protein>
<dbReference type="PANTHER" id="PTHR42749">
    <property type="entry name" value="CELL SHAPE-DETERMINING PROTEIN MREB"/>
    <property type="match status" value="1"/>
</dbReference>
<dbReference type="PRINTS" id="PR01652">
    <property type="entry name" value="SHAPEPROTEIN"/>
</dbReference>
<dbReference type="HAMAP" id="MF_02207">
    <property type="entry name" value="MreB"/>
    <property type="match status" value="1"/>
</dbReference>
<gene>
    <name evidence="6" type="primary">mreB</name>
    <name evidence="7" type="ORF">UT18_C0007G0018</name>
</gene>
<accession>A0A0G0LUQ7</accession>
<dbReference type="CDD" id="cd10225">
    <property type="entry name" value="ASKHA_NBD_MreB-like"/>
    <property type="match status" value="1"/>
</dbReference>
<dbReference type="GO" id="GO:0005524">
    <property type="term" value="F:ATP binding"/>
    <property type="evidence" value="ECO:0007669"/>
    <property type="project" value="UniProtKB-KW"/>
</dbReference>
<dbReference type="NCBIfam" id="NF010539">
    <property type="entry name" value="PRK13927.1"/>
    <property type="match status" value="1"/>
</dbReference>
<feature type="binding site" evidence="6">
    <location>
        <begin position="12"/>
        <end position="14"/>
    </location>
    <ligand>
        <name>ATP</name>
        <dbReference type="ChEBI" id="CHEBI:30616"/>
    </ligand>
</feature>
<keyword evidence="3 6" id="KW-0067">ATP-binding</keyword>
<evidence type="ECO:0000256" key="1">
    <source>
        <dbReference type="ARBA" id="ARBA00022490"/>
    </source>
</evidence>
<reference evidence="7 8" key="1">
    <citation type="journal article" date="2015" name="Nature">
        <title>rRNA introns, odd ribosomes, and small enigmatic genomes across a large radiation of phyla.</title>
        <authorList>
            <person name="Brown C.T."/>
            <person name="Hug L.A."/>
            <person name="Thomas B.C."/>
            <person name="Sharon I."/>
            <person name="Castelle C.J."/>
            <person name="Singh A."/>
            <person name="Wilkins M.J."/>
            <person name="Williams K.H."/>
            <person name="Banfield J.F."/>
        </authorList>
    </citation>
    <scope>NUCLEOTIDE SEQUENCE [LARGE SCALE GENOMIC DNA]</scope>
</reference>
<evidence type="ECO:0000256" key="2">
    <source>
        <dbReference type="ARBA" id="ARBA00022741"/>
    </source>
</evidence>
<evidence type="ECO:0000313" key="7">
    <source>
        <dbReference type="EMBL" id="KKQ94762.1"/>
    </source>
</evidence>
<organism evidence="7 8">
    <name type="scientific">candidate division CPR2 bacterium GW2011_GWC2_39_10</name>
    <dbReference type="NCBI Taxonomy" id="1618345"/>
    <lineage>
        <taxon>Bacteria</taxon>
        <taxon>Bacteria division CPR2</taxon>
    </lineage>
</organism>
<comment type="function">
    <text evidence="6">Forms membrane-associated dynamic filaments that are essential for cell shape determination. Acts by regulating cell wall synthesis and cell elongation, and thus cell shape. A feedback loop between cell geometry and MreB localization may maintain elongated cell shape by targeting cell wall growth to regions of negative cell wall curvature.</text>
</comment>
<comment type="caution">
    <text evidence="6">Lacks conserved residue(s) required for the propagation of feature annotation.</text>
</comment>
<keyword evidence="2 6" id="KW-0547">Nucleotide-binding</keyword>
<proteinExistence type="inferred from homology"/>
<evidence type="ECO:0000256" key="6">
    <source>
        <dbReference type="HAMAP-Rule" id="MF_02207"/>
    </source>
</evidence>
<comment type="subcellular location">
    <subcellularLocation>
        <location evidence="6">Cytoplasm</location>
    </subcellularLocation>
    <text evidence="6">Membrane-associated.</text>
</comment>
<feature type="binding site" evidence="6">
    <location>
        <begin position="203"/>
        <end position="206"/>
    </location>
    <ligand>
        <name>ATP</name>
        <dbReference type="ChEBI" id="CHEBI:30616"/>
    </ligand>
</feature>
<evidence type="ECO:0000313" key="8">
    <source>
        <dbReference type="Proteomes" id="UP000034207"/>
    </source>
</evidence>
<evidence type="ECO:0000256" key="3">
    <source>
        <dbReference type="ARBA" id="ARBA00022840"/>
    </source>
</evidence>
<dbReference type="InterPro" id="IPR043129">
    <property type="entry name" value="ATPase_NBD"/>
</dbReference>
<keyword evidence="4 6" id="KW-0133">Cell shape</keyword>
<evidence type="ECO:0000256" key="5">
    <source>
        <dbReference type="ARBA" id="ARBA00023458"/>
    </source>
</evidence>
<dbReference type="InterPro" id="IPR004753">
    <property type="entry name" value="MreB"/>
</dbReference>
<dbReference type="InterPro" id="IPR056546">
    <property type="entry name" value="MreB_MamK-like"/>
</dbReference>
<dbReference type="GO" id="GO:0005737">
    <property type="term" value="C:cytoplasm"/>
    <property type="evidence" value="ECO:0007669"/>
    <property type="project" value="UniProtKB-SubCell"/>
</dbReference>
<dbReference type="GO" id="GO:0008360">
    <property type="term" value="P:regulation of cell shape"/>
    <property type="evidence" value="ECO:0007669"/>
    <property type="project" value="UniProtKB-UniRule"/>
</dbReference>
<comment type="similarity">
    <text evidence="5 6">Belongs to the FtsA/MreB family.</text>
</comment>
<dbReference type="Gene3D" id="3.30.420.40">
    <property type="match status" value="3"/>
</dbReference>
<comment type="caution">
    <text evidence="7">The sequence shown here is derived from an EMBL/GenBank/DDBJ whole genome shotgun (WGS) entry which is preliminary data.</text>
</comment>
<name>A0A0G0LUQ7_UNCC2</name>
<evidence type="ECO:0000256" key="4">
    <source>
        <dbReference type="ARBA" id="ARBA00022960"/>
    </source>
</evidence>